<dbReference type="InterPro" id="IPR036163">
    <property type="entry name" value="HMA_dom_sf"/>
</dbReference>
<keyword evidence="3" id="KW-1133">Transmembrane helix</keyword>
<evidence type="ECO:0000313" key="5">
    <source>
        <dbReference type="EMBL" id="ODS32250.1"/>
    </source>
</evidence>
<evidence type="ECO:0000256" key="3">
    <source>
        <dbReference type="SAM" id="Phobius"/>
    </source>
</evidence>
<evidence type="ECO:0000259" key="4">
    <source>
        <dbReference type="PROSITE" id="PS50846"/>
    </source>
</evidence>
<name>A0A1E3X9F8_9BACT</name>
<accession>A0A1E3X9F8</accession>
<evidence type="ECO:0000256" key="1">
    <source>
        <dbReference type="ARBA" id="ARBA00022723"/>
    </source>
</evidence>
<dbReference type="GO" id="GO:0005507">
    <property type="term" value="F:copper ion binding"/>
    <property type="evidence" value="ECO:0007669"/>
    <property type="project" value="TreeGrafter"/>
</dbReference>
<feature type="domain" description="HMA" evidence="4">
    <location>
        <begin position="38"/>
        <end position="104"/>
    </location>
</feature>
<dbReference type="EMBL" id="MAYW01000071">
    <property type="protein sequence ID" value="ODS32250.1"/>
    <property type="molecule type" value="Genomic_DNA"/>
</dbReference>
<sequence>MFTNRYLNFAYLSVIPVVFVIAISASYEIAYSGSENEEEVVLNVEGMTCGMCANAIKEELLKVEGVKDAEVSHPKAKAVVKVEADEADVDELIQAVEKAGFSASKS</sequence>
<proteinExistence type="predicted"/>
<dbReference type="Proteomes" id="UP000094056">
    <property type="component" value="Unassembled WGS sequence"/>
</dbReference>
<keyword evidence="1" id="KW-0479">Metal-binding</keyword>
<dbReference type="PRINTS" id="PR00946">
    <property type="entry name" value="HGSCAVENGER"/>
</dbReference>
<reference evidence="5 6" key="1">
    <citation type="submission" date="2016-07" db="EMBL/GenBank/DDBJ databases">
        <title>Draft genome of Scalindua rubra, obtained from a brine-seawater interface in the Red Sea, sheds light on salt adaptation in anammox bacteria.</title>
        <authorList>
            <person name="Speth D.R."/>
            <person name="Lagkouvardos I."/>
            <person name="Wang Y."/>
            <person name="Qian P.-Y."/>
            <person name="Dutilh B.E."/>
            <person name="Jetten M.S."/>
        </authorList>
    </citation>
    <scope>NUCLEOTIDE SEQUENCE [LARGE SCALE GENOMIC DNA]</scope>
    <source>
        <strain evidence="5">BSI-1</strain>
    </source>
</reference>
<dbReference type="InterPro" id="IPR001802">
    <property type="entry name" value="MerP/CopZ"/>
</dbReference>
<dbReference type="Gene3D" id="3.30.70.100">
    <property type="match status" value="1"/>
</dbReference>
<keyword evidence="3" id="KW-0812">Transmembrane</keyword>
<dbReference type="CDD" id="cd00371">
    <property type="entry name" value="HMA"/>
    <property type="match status" value="1"/>
</dbReference>
<dbReference type="GO" id="GO:0055070">
    <property type="term" value="P:copper ion homeostasis"/>
    <property type="evidence" value="ECO:0007669"/>
    <property type="project" value="TreeGrafter"/>
</dbReference>
<keyword evidence="3" id="KW-0472">Membrane</keyword>
<dbReference type="AlphaFoldDB" id="A0A1E3X9F8"/>
<keyword evidence="2" id="KW-1278">Translocase</keyword>
<dbReference type="SUPFAM" id="SSF55008">
    <property type="entry name" value="HMA, heavy metal-associated domain"/>
    <property type="match status" value="1"/>
</dbReference>
<dbReference type="PROSITE" id="PS50846">
    <property type="entry name" value="HMA_2"/>
    <property type="match status" value="1"/>
</dbReference>
<dbReference type="GO" id="GO:0043682">
    <property type="term" value="F:P-type divalent copper transporter activity"/>
    <property type="evidence" value="ECO:0007669"/>
    <property type="project" value="TreeGrafter"/>
</dbReference>
<evidence type="ECO:0000256" key="2">
    <source>
        <dbReference type="ARBA" id="ARBA00022967"/>
    </source>
</evidence>
<dbReference type="InterPro" id="IPR006121">
    <property type="entry name" value="HMA_dom"/>
</dbReference>
<protein>
    <submittedName>
        <fullName evidence="5">Zinc/cadmium/mercury/lead-transporting ATPase</fullName>
    </submittedName>
</protein>
<feature type="transmembrane region" description="Helical" evidence="3">
    <location>
        <begin position="6"/>
        <end position="27"/>
    </location>
</feature>
<comment type="caution">
    <text evidence="5">The sequence shown here is derived from an EMBL/GenBank/DDBJ whole genome shotgun (WGS) entry which is preliminary data.</text>
</comment>
<organism evidence="5 6">
    <name type="scientific">Candidatus Scalindua rubra</name>
    <dbReference type="NCBI Taxonomy" id="1872076"/>
    <lineage>
        <taxon>Bacteria</taxon>
        <taxon>Pseudomonadati</taxon>
        <taxon>Planctomycetota</taxon>
        <taxon>Candidatus Brocadiia</taxon>
        <taxon>Candidatus Brocadiales</taxon>
        <taxon>Candidatus Scalinduaceae</taxon>
        <taxon>Candidatus Scalindua</taxon>
    </lineage>
</organism>
<dbReference type="PANTHER" id="PTHR43520">
    <property type="entry name" value="ATP7, ISOFORM B"/>
    <property type="match status" value="1"/>
</dbReference>
<dbReference type="Pfam" id="PF00403">
    <property type="entry name" value="HMA"/>
    <property type="match status" value="1"/>
</dbReference>
<evidence type="ECO:0000313" key="6">
    <source>
        <dbReference type="Proteomes" id="UP000094056"/>
    </source>
</evidence>
<dbReference type="GO" id="GO:0016020">
    <property type="term" value="C:membrane"/>
    <property type="evidence" value="ECO:0007669"/>
    <property type="project" value="TreeGrafter"/>
</dbReference>
<gene>
    <name evidence="5" type="ORF">SCARUB_02644</name>
</gene>
<dbReference type="FunFam" id="3.30.70.100:FF:000005">
    <property type="entry name" value="Copper-exporting P-type ATPase A"/>
    <property type="match status" value="1"/>
</dbReference>
<dbReference type="PANTHER" id="PTHR43520:SF8">
    <property type="entry name" value="P-TYPE CU(+) TRANSPORTER"/>
    <property type="match status" value="1"/>
</dbReference>